<reference evidence="2" key="1">
    <citation type="submission" date="2019-08" db="EMBL/GenBank/DDBJ databases">
        <authorList>
            <person name="Kucharzyk K."/>
            <person name="Murdoch R.W."/>
            <person name="Higgins S."/>
            <person name="Loffler F."/>
        </authorList>
    </citation>
    <scope>NUCLEOTIDE SEQUENCE</scope>
</reference>
<evidence type="ECO:0000313" key="2">
    <source>
        <dbReference type="EMBL" id="MPM25788.1"/>
    </source>
</evidence>
<evidence type="ECO:0000256" key="1">
    <source>
        <dbReference type="SAM" id="Coils"/>
    </source>
</evidence>
<name>A0A644YCW4_9ZZZZ</name>
<keyword evidence="1" id="KW-0175">Coiled coil</keyword>
<protein>
    <submittedName>
        <fullName evidence="2">Uncharacterized protein</fullName>
    </submittedName>
</protein>
<proteinExistence type="predicted"/>
<sequence length="140" mass="16077">MAKRTIIIDDERTTVAEASEVLGMSPMGLRIALRSGKFSYFGEAWKSDEENGERWTYYVNTNRLFEYAGIARARGVDRFELCDMQADIHGEEKEISQTEVSFSLELIKMEKELQKLKTENKKLKGLLNDVFTEISQALID</sequence>
<comment type="caution">
    <text evidence="2">The sequence shown here is derived from an EMBL/GenBank/DDBJ whole genome shotgun (WGS) entry which is preliminary data.</text>
</comment>
<organism evidence="2">
    <name type="scientific">bioreactor metagenome</name>
    <dbReference type="NCBI Taxonomy" id="1076179"/>
    <lineage>
        <taxon>unclassified sequences</taxon>
        <taxon>metagenomes</taxon>
        <taxon>ecological metagenomes</taxon>
    </lineage>
</organism>
<accession>A0A644YCW4</accession>
<dbReference type="AlphaFoldDB" id="A0A644YCW4"/>
<gene>
    <name evidence="2" type="ORF">SDC9_72288</name>
</gene>
<feature type="coiled-coil region" evidence="1">
    <location>
        <begin position="106"/>
        <end position="133"/>
    </location>
</feature>
<dbReference type="EMBL" id="VSSQ01004579">
    <property type="protein sequence ID" value="MPM25788.1"/>
    <property type="molecule type" value="Genomic_DNA"/>
</dbReference>